<organism evidence="3 4">
    <name type="scientific">Lobosporangium transversale</name>
    <dbReference type="NCBI Taxonomy" id="64571"/>
    <lineage>
        <taxon>Eukaryota</taxon>
        <taxon>Fungi</taxon>
        <taxon>Fungi incertae sedis</taxon>
        <taxon>Mucoromycota</taxon>
        <taxon>Mortierellomycotina</taxon>
        <taxon>Mortierellomycetes</taxon>
        <taxon>Mortierellales</taxon>
        <taxon>Mortierellaceae</taxon>
        <taxon>Lobosporangium</taxon>
    </lineage>
</organism>
<evidence type="ECO:0000313" key="3">
    <source>
        <dbReference type="EMBL" id="ORZ16846.1"/>
    </source>
</evidence>
<feature type="transmembrane region" description="Helical" evidence="2">
    <location>
        <begin position="158"/>
        <end position="178"/>
    </location>
</feature>
<evidence type="ECO:0000256" key="2">
    <source>
        <dbReference type="SAM" id="Phobius"/>
    </source>
</evidence>
<accession>A0A1Y2GRA7</accession>
<protein>
    <submittedName>
        <fullName evidence="3">Uncharacterized protein</fullName>
    </submittedName>
</protein>
<gene>
    <name evidence="3" type="ORF">BCR41DRAFT_353281</name>
</gene>
<feature type="coiled-coil region" evidence="1">
    <location>
        <begin position="72"/>
        <end position="106"/>
    </location>
</feature>
<dbReference type="InParanoid" id="A0A1Y2GRA7"/>
<dbReference type="GeneID" id="33565956"/>
<keyword evidence="1" id="KW-0175">Coiled coil</keyword>
<sequence length="205" mass="23299">METEYLDEVNRELRTIERFFQKYYGPALSSLSSVYTPELLPLLHPESVLAGHQVGSAFTHTTQSTSSPISNDSRLENEILGEERLVENLRARYMQLKAVQDQLHLELTRLRIWSLTKQTSESHQPPFTDTVAATIAAAAPASSPTEVRSKEKKSCTQVYRRVCNLSFLINAILMAYIINQILSNALPLQQSSEGSHRQRYAWPRH</sequence>
<comment type="caution">
    <text evidence="3">The sequence shown here is derived from an EMBL/GenBank/DDBJ whole genome shotgun (WGS) entry which is preliminary data.</text>
</comment>
<evidence type="ECO:0000313" key="4">
    <source>
        <dbReference type="Proteomes" id="UP000193648"/>
    </source>
</evidence>
<dbReference type="OrthoDB" id="2420104at2759"/>
<dbReference type="RefSeq" id="XP_021881781.1">
    <property type="nucleotide sequence ID" value="XM_022024112.1"/>
</dbReference>
<dbReference type="AlphaFoldDB" id="A0A1Y2GRA7"/>
<keyword evidence="2" id="KW-1133">Transmembrane helix</keyword>
<evidence type="ECO:0000256" key="1">
    <source>
        <dbReference type="SAM" id="Coils"/>
    </source>
</evidence>
<keyword evidence="4" id="KW-1185">Reference proteome</keyword>
<reference evidence="3 4" key="1">
    <citation type="submission" date="2016-07" db="EMBL/GenBank/DDBJ databases">
        <title>Pervasive Adenine N6-methylation of Active Genes in Fungi.</title>
        <authorList>
            <consortium name="DOE Joint Genome Institute"/>
            <person name="Mondo S.J."/>
            <person name="Dannebaum R.O."/>
            <person name="Kuo R.C."/>
            <person name="Labutti K."/>
            <person name="Haridas S."/>
            <person name="Kuo A."/>
            <person name="Salamov A."/>
            <person name="Ahrendt S.R."/>
            <person name="Lipzen A."/>
            <person name="Sullivan W."/>
            <person name="Andreopoulos W.B."/>
            <person name="Clum A."/>
            <person name="Lindquist E."/>
            <person name="Daum C."/>
            <person name="Ramamoorthy G.K."/>
            <person name="Gryganskyi A."/>
            <person name="Culley D."/>
            <person name="Magnuson J.K."/>
            <person name="James T.Y."/>
            <person name="O'Malley M.A."/>
            <person name="Stajich J.E."/>
            <person name="Spatafora J.W."/>
            <person name="Visel A."/>
            <person name="Grigoriev I.V."/>
        </authorList>
    </citation>
    <scope>NUCLEOTIDE SEQUENCE [LARGE SCALE GENOMIC DNA]</scope>
    <source>
        <strain evidence="3 4">NRRL 3116</strain>
    </source>
</reference>
<dbReference type="EMBL" id="MCFF01000017">
    <property type="protein sequence ID" value="ORZ16846.1"/>
    <property type="molecule type" value="Genomic_DNA"/>
</dbReference>
<proteinExistence type="predicted"/>
<keyword evidence="2" id="KW-0812">Transmembrane</keyword>
<name>A0A1Y2GRA7_9FUNG</name>
<keyword evidence="2" id="KW-0472">Membrane</keyword>
<dbReference type="Proteomes" id="UP000193648">
    <property type="component" value="Unassembled WGS sequence"/>
</dbReference>